<evidence type="ECO:0000313" key="2">
    <source>
        <dbReference type="Proteomes" id="UP000179245"/>
    </source>
</evidence>
<reference evidence="1 2" key="1">
    <citation type="journal article" date="2016" name="Nat. Commun.">
        <title>Thousands of microbial genomes shed light on interconnected biogeochemical processes in an aquifer system.</title>
        <authorList>
            <person name="Anantharaman K."/>
            <person name="Brown C.T."/>
            <person name="Hug L.A."/>
            <person name="Sharon I."/>
            <person name="Castelle C.J."/>
            <person name="Probst A.J."/>
            <person name="Thomas B.C."/>
            <person name="Singh A."/>
            <person name="Wilkins M.J."/>
            <person name="Karaoz U."/>
            <person name="Brodie E.L."/>
            <person name="Williams K.H."/>
            <person name="Hubbard S.S."/>
            <person name="Banfield J.F."/>
        </authorList>
    </citation>
    <scope>NUCLEOTIDE SEQUENCE [LARGE SCALE GENOMIC DNA]</scope>
</reference>
<organism evidence="1 2">
    <name type="scientific">Candidatus Wildermuthbacteria bacterium GWA2_46_15</name>
    <dbReference type="NCBI Taxonomy" id="1802443"/>
    <lineage>
        <taxon>Bacteria</taxon>
        <taxon>Candidatus Wildermuthiibacteriota</taxon>
    </lineage>
</organism>
<protein>
    <submittedName>
        <fullName evidence="1">Uncharacterized protein</fullName>
    </submittedName>
</protein>
<comment type="caution">
    <text evidence="1">The sequence shown here is derived from an EMBL/GenBank/DDBJ whole genome shotgun (WGS) entry which is preliminary data.</text>
</comment>
<dbReference type="EMBL" id="MHTO01000029">
    <property type="protein sequence ID" value="OHA61683.1"/>
    <property type="molecule type" value="Genomic_DNA"/>
</dbReference>
<sequence length="79" mass="8926">MLHFGDKGKKVAAFATTETMPKAFVIVQMKGGCFFIMKWAEGAEVEPDFIQTDILAHNLGDIQSLLDFIDYCARHKLEF</sequence>
<gene>
    <name evidence="1" type="ORF">A2117_02755</name>
</gene>
<evidence type="ECO:0000313" key="1">
    <source>
        <dbReference type="EMBL" id="OHA61683.1"/>
    </source>
</evidence>
<name>A0A1G2QMK3_9BACT</name>
<dbReference type="Proteomes" id="UP000179245">
    <property type="component" value="Unassembled WGS sequence"/>
</dbReference>
<proteinExistence type="predicted"/>
<accession>A0A1G2QMK3</accession>
<dbReference type="AlphaFoldDB" id="A0A1G2QMK3"/>